<organism evidence="1">
    <name type="scientific">Arundo donax</name>
    <name type="common">Giant reed</name>
    <name type="synonym">Donax arundinaceus</name>
    <dbReference type="NCBI Taxonomy" id="35708"/>
    <lineage>
        <taxon>Eukaryota</taxon>
        <taxon>Viridiplantae</taxon>
        <taxon>Streptophyta</taxon>
        <taxon>Embryophyta</taxon>
        <taxon>Tracheophyta</taxon>
        <taxon>Spermatophyta</taxon>
        <taxon>Magnoliopsida</taxon>
        <taxon>Liliopsida</taxon>
        <taxon>Poales</taxon>
        <taxon>Poaceae</taxon>
        <taxon>PACMAD clade</taxon>
        <taxon>Arundinoideae</taxon>
        <taxon>Arundineae</taxon>
        <taxon>Arundo</taxon>
    </lineage>
</organism>
<accession>A0A0A9F0X3</accession>
<dbReference type="EMBL" id="GBRH01191261">
    <property type="protein sequence ID" value="JAE06635.1"/>
    <property type="molecule type" value="Transcribed_RNA"/>
</dbReference>
<proteinExistence type="predicted"/>
<evidence type="ECO:0000313" key="1">
    <source>
        <dbReference type="EMBL" id="JAE06635.1"/>
    </source>
</evidence>
<name>A0A0A9F0X3_ARUDO</name>
<sequence>MYCNVKLFWKSRQVT</sequence>
<reference evidence="1" key="2">
    <citation type="journal article" date="2015" name="Data Brief">
        <title>Shoot transcriptome of the giant reed, Arundo donax.</title>
        <authorList>
            <person name="Barrero R.A."/>
            <person name="Guerrero F.D."/>
            <person name="Moolhuijzen P."/>
            <person name="Goolsby J.A."/>
            <person name="Tidwell J."/>
            <person name="Bellgard S.E."/>
            <person name="Bellgard M.I."/>
        </authorList>
    </citation>
    <scope>NUCLEOTIDE SEQUENCE</scope>
    <source>
        <tissue evidence="1">Shoot tissue taken approximately 20 cm above the soil surface</tissue>
    </source>
</reference>
<protein>
    <submittedName>
        <fullName evidence="1">Uncharacterized protein</fullName>
    </submittedName>
</protein>
<reference evidence="1" key="1">
    <citation type="submission" date="2014-09" db="EMBL/GenBank/DDBJ databases">
        <authorList>
            <person name="Magalhaes I.L.F."/>
            <person name="Oliveira U."/>
            <person name="Santos F.R."/>
            <person name="Vidigal T.H.D.A."/>
            <person name="Brescovit A.D."/>
            <person name="Santos A.J."/>
        </authorList>
    </citation>
    <scope>NUCLEOTIDE SEQUENCE</scope>
    <source>
        <tissue evidence="1">Shoot tissue taken approximately 20 cm above the soil surface</tissue>
    </source>
</reference>